<dbReference type="RefSeq" id="WP_206291563.1">
    <property type="nucleotide sequence ID" value="NZ_CP063458.1"/>
</dbReference>
<feature type="transmembrane region" description="Helical" evidence="1">
    <location>
        <begin position="18"/>
        <end position="36"/>
    </location>
</feature>
<evidence type="ECO:0000313" key="2">
    <source>
        <dbReference type="EMBL" id="QOV88574.1"/>
    </source>
</evidence>
<proteinExistence type="predicted"/>
<name>A0A7M2WTI8_9BACT</name>
<reference evidence="2 3" key="1">
    <citation type="submission" date="2020-10" db="EMBL/GenBank/DDBJ databases">
        <title>Wide distribution of Phycisphaera-like planctomycetes from WD2101 soil group in peatlands and genome analysis of the first cultivated representative.</title>
        <authorList>
            <person name="Dedysh S.N."/>
            <person name="Beletsky A.V."/>
            <person name="Ivanova A."/>
            <person name="Kulichevskaya I.S."/>
            <person name="Suzina N.E."/>
            <person name="Philippov D.A."/>
            <person name="Rakitin A.L."/>
            <person name="Mardanov A.V."/>
            <person name="Ravin N.V."/>
        </authorList>
    </citation>
    <scope>NUCLEOTIDE SEQUENCE [LARGE SCALE GENOMIC DNA]</scope>
    <source>
        <strain evidence="2 3">M1803</strain>
    </source>
</reference>
<dbReference type="Proteomes" id="UP000593765">
    <property type="component" value="Chromosome"/>
</dbReference>
<gene>
    <name evidence="2" type="ORF">IPV69_20360</name>
</gene>
<dbReference type="EMBL" id="CP063458">
    <property type="protein sequence ID" value="QOV88574.1"/>
    <property type="molecule type" value="Genomic_DNA"/>
</dbReference>
<keyword evidence="3" id="KW-1185">Reference proteome</keyword>
<keyword evidence="1" id="KW-1133">Transmembrane helix</keyword>
<keyword evidence="1" id="KW-0472">Membrane</keyword>
<keyword evidence="1" id="KW-0812">Transmembrane</keyword>
<protein>
    <submittedName>
        <fullName evidence="2">Uncharacterized protein</fullName>
    </submittedName>
</protein>
<dbReference type="AlphaFoldDB" id="A0A7M2WTI8"/>
<organism evidence="2 3">
    <name type="scientific">Humisphaera borealis</name>
    <dbReference type="NCBI Taxonomy" id="2807512"/>
    <lineage>
        <taxon>Bacteria</taxon>
        <taxon>Pseudomonadati</taxon>
        <taxon>Planctomycetota</taxon>
        <taxon>Phycisphaerae</taxon>
        <taxon>Tepidisphaerales</taxon>
        <taxon>Tepidisphaeraceae</taxon>
        <taxon>Humisphaera</taxon>
    </lineage>
</organism>
<accession>A0A7M2WTI8</accession>
<feature type="transmembrane region" description="Helical" evidence="1">
    <location>
        <begin position="101"/>
        <end position="123"/>
    </location>
</feature>
<evidence type="ECO:0000256" key="1">
    <source>
        <dbReference type="SAM" id="Phobius"/>
    </source>
</evidence>
<evidence type="ECO:0000313" key="3">
    <source>
        <dbReference type="Proteomes" id="UP000593765"/>
    </source>
</evidence>
<dbReference type="KEGG" id="hbs:IPV69_20360"/>
<sequence>MPPTIFLGRVYRHSIADLLRLAGIAATALSALIFLGPNWTVHYTWVHRTEESAVARREWHRSVYIGVDRSEFSEHSRTSVKSPDGLLVPFSRLGGVHKVPLFALNCAWLKFVVLGSVVCWPIGIHLQARIKRRGFEVHPGSLRGSSCLPL</sequence>